<feature type="transmembrane region" description="Helical" evidence="5">
    <location>
        <begin position="102"/>
        <end position="122"/>
    </location>
</feature>
<sequence length="171" mass="18065">MSSEHTSYSTYFCGAPFVHILPPPAAFALALPRSLELRSLRWRGEALTPRLIVGSLTAIVSTVATAKVLGASDQAVFLLASKSATRPTAMAVATEIGGLPSLHVVLVISTGVLGAVITLPMASARRISDDYELGPSLGLGQDRRHTNLVCRFRAVLGYHALVKSTSCCDSM</sequence>
<dbReference type="AlphaFoldDB" id="A0AAN1JKH0"/>
<evidence type="ECO:0000313" key="6">
    <source>
        <dbReference type="EMBL" id="AUT75666.1"/>
    </source>
</evidence>
<name>A0AAN1JKH0_9BURK</name>
<comment type="subcellular location">
    <subcellularLocation>
        <location evidence="1">Membrane</location>
        <topology evidence="1">Multi-pass membrane protein</topology>
    </subcellularLocation>
</comment>
<keyword evidence="2 5" id="KW-0812">Transmembrane</keyword>
<dbReference type="KEGG" id="phs:C2L64_45785"/>
<accession>A0AAN1JKH0</accession>
<feature type="transmembrane region" description="Helical" evidence="5">
    <location>
        <begin position="6"/>
        <end position="31"/>
    </location>
</feature>
<keyword evidence="3 5" id="KW-1133">Transmembrane helix</keyword>
<dbReference type="EMBL" id="CP026108">
    <property type="protein sequence ID" value="AUT75666.1"/>
    <property type="molecule type" value="Genomic_DNA"/>
</dbReference>
<protein>
    <submittedName>
        <fullName evidence="6">Uncharacterized protein</fullName>
    </submittedName>
</protein>
<dbReference type="GeneID" id="96993248"/>
<evidence type="ECO:0000256" key="4">
    <source>
        <dbReference type="ARBA" id="ARBA00023136"/>
    </source>
</evidence>
<dbReference type="RefSeq" id="WP_103153978.1">
    <property type="nucleotide sequence ID" value="NZ_CP026108.1"/>
</dbReference>
<evidence type="ECO:0000256" key="5">
    <source>
        <dbReference type="SAM" id="Phobius"/>
    </source>
</evidence>
<proteinExistence type="predicted"/>
<gene>
    <name evidence="6" type="ORF">C2L64_45785</name>
</gene>
<evidence type="ECO:0000256" key="1">
    <source>
        <dbReference type="ARBA" id="ARBA00004141"/>
    </source>
</evidence>
<evidence type="ECO:0000256" key="3">
    <source>
        <dbReference type="ARBA" id="ARBA00022989"/>
    </source>
</evidence>
<reference evidence="6 7" key="1">
    <citation type="submission" date="2018-01" db="EMBL/GenBank/DDBJ databases">
        <title>Species boundaries and ecological features among Paraburkholderia terrae DSMZ17804T, P. hospita DSMZ17164T and P. caribensis DSMZ13236T.</title>
        <authorList>
            <person name="Pratama A.A."/>
        </authorList>
    </citation>
    <scope>NUCLEOTIDE SEQUENCE [LARGE SCALE GENOMIC DNA]</scope>
    <source>
        <strain evidence="6 7">DSM 17164</strain>
    </source>
</reference>
<dbReference type="InterPro" id="IPR007300">
    <property type="entry name" value="CidB/LrgB"/>
</dbReference>
<feature type="transmembrane region" description="Helical" evidence="5">
    <location>
        <begin position="51"/>
        <end position="69"/>
    </location>
</feature>
<organism evidence="6 7">
    <name type="scientific">Paraburkholderia hospita</name>
    <dbReference type="NCBI Taxonomy" id="169430"/>
    <lineage>
        <taxon>Bacteria</taxon>
        <taxon>Pseudomonadati</taxon>
        <taxon>Pseudomonadota</taxon>
        <taxon>Betaproteobacteria</taxon>
        <taxon>Burkholderiales</taxon>
        <taxon>Burkholderiaceae</taxon>
        <taxon>Paraburkholderia</taxon>
    </lineage>
</organism>
<dbReference type="GO" id="GO:0016020">
    <property type="term" value="C:membrane"/>
    <property type="evidence" value="ECO:0007669"/>
    <property type="project" value="UniProtKB-SubCell"/>
</dbReference>
<dbReference type="Pfam" id="PF04172">
    <property type="entry name" value="LrgB"/>
    <property type="match status" value="1"/>
</dbReference>
<keyword evidence="4 5" id="KW-0472">Membrane</keyword>
<dbReference type="Proteomes" id="UP000236649">
    <property type="component" value="Chromosome 4"/>
</dbReference>
<evidence type="ECO:0000313" key="7">
    <source>
        <dbReference type="Proteomes" id="UP000236649"/>
    </source>
</evidence>
<evidence type="ECO:0000256" key="2">
    <source>
        <dbReference type="ARBA" id="ARBA00022692"/>
    </source>
</evidence>